<dbReference type="Proteomes" id="UP000607397">
    <property type="component" value="Unassembled WGS sequence"/>
</dbReference>
<keyword evidence="3" id="KW-1185">Reference proteome</keyword>
<dbReference type="RefSeq" id="WP_161826200.1">
    <property type="nucleotide sequence ID" value="NZ_WVIC01000031.1"/>
</dbReference>
<evidence type="ECO:0000259" key="1">
    <source>
        <dbReference type="Pfam" id="PF20797"/>
    </source>
</evidence>
<proteinExistence type="predicted"/>
<comment type="caution">
    <text evidence="2">The sequence shown here is derived from an EMBL/GenBank/DDBJ whole genome shotgun (WGS) entry which is preliminary data.</text>
</comment>
<evidence type="ECO:0000313" key="3">
    <source>
        <dbReference type="Proteomes" id="UP000607397"/>
    </source>
</evidence>
<reference evidence="2" key="1">
    <citation type="submission" date="2019-12" db="EMBL/GenBank/DDBJ databases">
        <title>High-Quality draft genome sequences of three cyanobacteria isolated from the limestone walls of the Old Cathedral of Coimbra.</title>
        <authorList>
            <person name="Tiago I."/>
            <person name="Soares F."/>
            <person name="Portugal A."/>
        </authorList>
    </citation>
    <scope>NUCLEOTIDE SEQUENCE [LARGE SCALE GENOMIC DNA]</scope>
    <source>
        <strain evidence="2">C</strain>
    </source>
</reference>
<protein>
    <recommendedName>
        <fullName evidence="1">HepT-like domain-containing protein</fullName>
    </recommendedName>
</protein>
<evidence type="ECO:0000313" key="2">
    <source>
        <dbReference type="EMBL" id="NCJ07723.1"/>
    </source>
</evidence>
<organism evidence="2 3">
    <name type="scientific">Petrachloros mirabilis ULC683</name>
    <dbReference type="NCBI Taxonomy" id="2781853"/>
    <lineage>
        <taxon>Bacteria</taxon>
        <taxon>Bacillati</taxon>
        <taxon>Cyanobacteriota</taxon>
        <taxon>Cyanophyceae</taxon>
        <taxon>Synechococcales</taxon>
        <taxon>Petrachlorosaceae</taxon>
        <taxon>Petrachloros</taxon>
        <taxon>Petrachloros mirabilis</taxon>
    </lineage>
</organism>
<dbReference type="AlphaFoldDB" id="A0A8K2A0W1"/>
<accession>A0A8K2A0W1</accession>
<sequence length="161" mass="18105">METQNLAVFQADIAAQCQAIEGVFVSLEQRAVGLTPESPEKLESVAYQLHNFYSAIEDLFRIIANFFENNVSETARWHSLLLQRMTQPVQGIRPAVITAESYALLNALRGFRHFFRHAYGVSIEFAQLQSNLQKARQLKPMVDKDIQAFLQALSSDSAGNT</sequence>
<dbReference type="InterPro" id="IPR048769">
    <property type="entry name" value="HepT-like_dom"/>
</dbReference>
<name>A0A8K2A0W1_9CYAN</name>
<dbReference type="Pfam" id="PF20797">
    <property type="entry name" value="HepT-like_2"/>
    <property type="match status" value="1"/>
</dbReference>
<dbReference type="EMBL" id="WVIC01000031">
    <property type="protein sequence ID" value="NCJ07723.1"/>
    <property type="molecule type" value="Genomic_DNA"/>
</dbReference>
<feature type="domain" description="HepT-like" evidence="1">
    <location>
        <begin position="45"/>
        <end position="152"/>
    </location>
</feature>
<gene>
    <name evidence="2" type="ORF">GS597_14635</name>
</gene>